<evidence type="ECO:0000256" key="3">
    <source>
        <dbReference type="ARBA" id="ARBA00022801"/>
    </source>
</evidence>
<dbReference type="CDD" id="cd10027">
    <property type="entry name" value="UDG-F1-like"/>
    <property type="match status" value="1"/>
</dbReference>
<evidence type="ECO:0000256" key="4">
    <source>
        <dbReference type="ARBA" id="ARBA00023204"/>
    </source>
</evidence>
<dbReference type="GO" id="GO:0097510">
    <property type="term" value="P:base-excision repair, AP site formation via deaminated base removal"/>
    <property type="evidence" value="ECO:0007669"/>
    <property type="project" value="TreeGrafter"/>
</dbReference>
<comment type="catalytic activity">
    <reaction evidence="6">
        <text>Hydrolyzes single-stranded DNA or mismatched double-stranded DNA and polynucleotides, releasing free uracil.</text>
        <dbReference type="EC" id="3.2.2.27"/>
    </reaction>
</comment>
<keyword evidence="3 6" id="KW-0378">Hydrolase</keyword>
<dbReference type="InterPro" id="IPR018085">
    <property type="entry name" value="Ura-DNA_Glyclase_AS"/>
</dbReference>
<feature type="active site" description="Proton acceptor" evidence="5">
    <location>
        <position position="130"/>
    </location>
</feature>
<evidence type="ECO:0000256" key="6">
    <source>
        <dbReference type="RuleBase" id="RU003780"/>
    </source>
</evidence>
<dbReference type="Gene3D" id="3.40.470.10">
    <property type="entry name" value="Uracil-DNA glycosylase-like domain"/>
    <property type="match status" value="1"/>
</dbReference>
<evidence type="ECO:0000256" key="2">
    <source>
        <dbReference type="ARBA" id="ARBA00022763"/>
    </source>
</evidence>
<evidence type="ECO:0000259" key="7">
    <source>
        <dbReference type="SMART" id="SM00986"/>
    </source>
</evidence>
<dbReference type="NCBIfam" id="NF003592">
    <property type="entry name" value="PRK05254.1-5"/>
    <property type="match status" value="1"/>
</dbReference>
<protein>
    <recommendedName>
        <fullName evidence="6">Uracil-DNA glycosylase</fullName>
        <ecNumber evidence="6">3.2.2.27</ecNumber>
    </recommendedName>
</protein>
<feature type="non-terminal residue" evidence="8">
    <location>
        <position position="287"/>
    </location>
</feature>
<name>A0A2T9ZC25_9FUNG</name>
<dbReference type="OrthoDB" id="10031947at2759"/>
<evidence type="ECO:0000313" key="9">
    <source>
        <dbReference type="Proteomes" id="UP000245609"/>
    </source>
</evidence>
<dbReference type="PANTHER" id="PTHR11264:SF0">
    <property type="entry name" value="URACIL-DNA GLYCOSYLASE"/>
    <property type="match status" value="1"/>
</dbReference>
<comment type="function">
    <text evidence="6">Excises uracil residues from the DNA which can arise as a result of misincorporation of dUMP residues by DNA polymerase or due to deamination of cytosine.</text>
</comment>
<sequence>MPPAEKKQPTKSAKLTTFFKSAGEPYKKTETRKPDSLQEPEADLVDLKNLKKVVPKNPEDVNSLEYKTMGTDWYNLLSDQFNTSYFKKIKEFLKEEEAKKAVVFPAPENIYSWSRYTPFSEVRVVILGQDPYHNYNQAHGLAFSVLPGNACPPSLINIYKTIHNDYPDKFPLPIPKNGYLEKWAKNGVLLLNTTLTVRAHNANSHSTIGWDIFTSHIIKLISSKKKNVVFLLWGAHAQKKAIPLIDKKKHLVLTSVHPSPLSASRAYDSYTDDGNYFSDDIYSDHSA</sequence>
<dbReference type="InterPro" id="IPR036895">
    <property type="entry name" value="Uracil-DNA_glycosylase-like_sf"/>
</dbReference>
<organism evidence="8 9">
    <name type="scientific">Smittium megazygosporum</name>
    <dbReference type="NCBI Taxonomy" id="133381"/>
    <lineage>
        <taxon>Eukaryota</taxon>
        <taxon>Fungi</taxon>
        <taxon>Fungi incertae sedis</taxon>
        <taxon>Zoopagomycota</taxon>
        <taxon>Kickxellomycotina</taxon>
        <taxon>Harpellomycetes</taxon>
        <taxon>Harpellales</taxon>
        <taxon>Legeriomycetaceae</taxon>
        <taxon>Smittium</taxon>
    </lineage>
</organism>
<dbReference type="EMBL" id="MBFS01000587">
    <property type="protein sequence ID" value="PVV02149.1"/>
    <property type="molecule type" value="Genomic_DNA"/>
</dbReference>
<comment type="similarity">
    <text evidence="1 6">Belongs to the uracil-DNA glycosylase (UDG) superfamily. UNG family.</text>
</comment>
<dbReference type="PROSITE" id="PS00130">
    <property type="entry name" value="U_DNA_GLYCOSYLASE"/>
    <property type="match status" value="1"/>
</dbReference>
<dbReference type="InterPro" id="IPR002043">
    <property type="entry name" value="UDG_fam1"/>
</dbReference>
<keyword evidence="9" id="KW-1185">Reference proteome</keyword>
<dbReference type="PANTHER" id="PTHR11264">
    <property type="entry name" value="URACIL-DNA GLYCOSYLASE"/>
    <property type="match status" value="1"/>
</dbReference>
<dbReference type="SUPFAM" id="SSF52141">
    <property type="entry name" value="Uracil-DNA glycosylase-like"/>
    <property type="match status" value="1"/>
</dbReference>
<keyword evidence="2 6" id="KW-0227">DNA damage</keyword>
<dbReference type="STRING" id="133381.A0A2T9ZC25"/>
<evidence type="ECO:0000256" key="5">
    <source>
        <dbReference type="PROSITE-ProRule" id="PRU10072"/>
    </source>
</evidence>
<dbReference type="SMART" id="SM00986">
    <property type="entry name" value="UDG"/>
    <property type="match status" value="1"/>
</dbReference>
<dbReference type="GO" id="GO:0005739">
    <property type="term" value="C:mitochondrion"/>
    <property type="evidence" value="ECO:0007669"/>
    <property type="project" value="TreeGrafter"/>
</dbReference>
<dbReference type="InterPro" id="IPR005122">
    <property type="entry name" value="Uracil-DNA_glycosylase-like"/>
</dbReference>
<dbReference type="AlphaFoldDB" id="A0A2T9ZC25"/>
<dbReference type="GO" id="GO:0005634">
    <property type="term" value="C:nucleus"/>
    <property type="evidence" value="ECO:0007669"/>
    <property type="project" value="TreeGrafter"/>
</dbReference>
<reference evidence="8 9" key="1">
    <citation type="journal article" date="2018" name="MBio">
        <title>Comparative Genomics Reveals the Core Gene Toolbox for the Fungus-Insect Symbiosis.</title>
        <authorList>
            <person name="Wang Y."/>
            <person name="Stata M."/>
            <person name="Wang W."/>
            <person name="Stajich J.E."/>
            <person name="White M.M."/>
            <person name="Moncalvo J.M."/>
        </authorList>
    </citation>
    <scope>NUCLEOTIDE SEQUENCE [LARGE SCALE GENOMIC DNA]</scope>
    <source>
        <strain evidence="8 9">SC-DP-2</strain>
    </source>
</reference>
<dbReference type="Pfam" id="PF03167">
    <property type="entry name" value="UDG"/>
    <property type="match status" value="1"/>
</dbReference>
<dbReference type="Proteomes" id="UP000245609">
    <property type="component" value="Unassembled WGS sequence"/>
</dbReference>
<dbReference type="NCBIfam" id="TIGR00628">
    <property type="entry name" value="ung"/>
    <property type="match status" value="1"/>
</dbReference>
<dbReference type="NCBIfam" id="NF003589">
    <property type="entry name" value="PRK05254.1-2"/>
    <property type="match status" value="1"/>
</dbReference>
<keyword evidence="4 6" id="KW-0234">DNA repair</keyword>
<feature type="domain" description="Uracil-DNA glycosylase-like" evidence="7">
    <location>
        <begin position="115"/>
        <end position="275"/>
    </location>
</feature>
<evidence type="ECO:0000256" key="1">
    <source>
        <dbReference type="ARBA" id="ARBA00008184"/>
    </source>
</evidence>
<comment type="caution">
    <text evidence="8">The sequence shown here is derived from an EMBL/GenBank/DDBJ whole genome shotgun (WGS) entry which is preliminary data.</text>
</comment>
<dbReference type="HAMAP" id="MF_00148">
    <property type="entry name" value="UDG"/>
    <property type="match status" value="1"/>
</dbReference>
<dbReference type="NCBIfam" id="NF003588">
    <property type="entry name" value="PRK05254.1-1"/>
    <property type="match status" value="1"/>
</dbReference>
<dbReference type="GO" id="GO:0004844">
    <property type="term" value="F:uracil DNA N-glycosylase activity"/>
    <property type="evidence" value="ECO:0007669"/>
    <property type="project" value="UniProtKB-UniRule"/>
</dbReference>
<dbReference type="SMART" id="SM00987">
    <property type="entry name" value="UreE_C"/>
    <property type="match status" value="1"/>
</dbReference>
<accession>A0A2T9ZC25</accession>
<dbReference type="EC" id="3.2.2.27" evidence="6"/>
<gene>
    <name evidence="8" type="ORF">BB560_003406</name>
</gene>
<proteinExistence type="inferred from homology"/>
<evidence type="ECO:0000313" key="8">
    <source>
        <dbReference type="EMBL" id="PVV02149.1"/>
    </source>
</evidence>